<feature type="domain" description="Alanine racemase N-terminal" evidence="1">
    <location>
        <begin position="3"/>
        <end position="63"/>
    </location>
</feature>
<name>A0ABT9SF48_9BURK</name>
<dbReference type="Pfam" id="PF01168">
    <property type="entry name" value="Ala_racemase_N"/>
    <property type="match status" value="1"/>
</dbReference>
<protein>
    <submittedName>
        <fullName evidence="2">Alanine racemase</fullName>
    </submittedName>
</protein>
<evidence type="ECO:0000313" key="2">
    <source>
        <dbReference type="EMBL" id="MDP9902994.1"/>
    </source>
</evidence>
<evidence type="ECO:0000313" key="3">
    <source>
        <dbReference type="Proteomes" id="UP001226867"/>
    </source>
</evidence>
<comment type="caution">
    <text evidence="2">The sequence shown here is derived from an EMBL/GenBank/DDBJ whole genome shotgun (WGS) entry which is preliminary data.</text>
</comment>
<keyword evidence="3" id="KW-1185">Reference proteome</keyword>
<dbReference type="EMBL" id="JAUSRO010000027">
    <property type="protein sequence ID" value="MDP9902994.1"/>
    <property type="molecule type" value="Genomic_DNA"/>
</dbReference>
<sequence length="73" mass="8097">MLEPFAATEHDCLEGGLTPVLNSLDQVRRWMASAQSVQQRLGAALQFDNGMGLRKQEVTRILALPELAQYVNV</sequence>
<organism evidence="2 3">
    <name type="scientific">Variovorax ginsengisoli</name>
    <dbReference type="NCBI Taxonomy" id="363844"/>
    <lineage>
        <taxon>Bacteria</taxon>
        <taxon>Pseudomonadati</taxon>
        <taxon>Pseudomonadota</taxon>
        <taxon>Betaproteobacteria</taxon>
        <taxon>Burkholderiales</taxon>
        <taxon>Comamonadaceae</taxon>
        <taxon>Variovorax</taxon>
    </lineage>
</organism>
<evidence type="ECO:0000259" key="1">
    <source>
        <dbReference type="Pfam" id="PF01168"/>
    </source>
</evidence>
<reference evidence="2 3" key="1">
    <citation type="submission" date="2023-07" db="EMBL/GenBank/DDBJ databases">
        <title>Sorghum-associated microbial communities from plants grown in Nebraska, USA.</title>
        <authorList>
            <person name="Schachtman D."/>
        </authorList>
    </citation>
    <scope>NUCLEOTIDE SEQUENCE [LARGE SCALE GENOMIC DNA]</scope>
    <source>
        <strain evidence="2 3">DS1607</strain>
    </source>
</reference>
<dbReference type="InterPro" id="IPR001608">
    <property type="entry name" value="Ala_racemase_N"/>
</dbReference>
<accession>A0ABT9SF48</accession>
<dbReference type="Proteomes" id="UP001226867">
    <property type="component" value="Unassembled WGS sequence"/>
</dbReference>
<gene>
    <name evidence="2" type="ORF">J2W36_005275</name>
</gene>
<proteinExistence type="predicted"/>